<keyword evidence="5" id="KW-1133">Transmembrane helix</keyword>
<dbReference type="PANTHER" id="PTHR13610">
    <property type="entry name" value="METHYLTRANSFERASE DOMAIN-CONTAINING PROTEIN"/>
    <property type="match status" value="1"/>
</dbReference>
<dbReference type="Gene3D" id="3.40.50.150">
    <property type="entry name" value="Vaccinia Virus protein VP39"/>
    <property type="match status" value="1"/>
</dbReference>
<protein>
    <recommendedName>
        <fullName evidence="8">F173B methyltransferase</fullName>
    </recommendedName>
</protein>
<sequence length="206" mass="22446">FFSNSSQVSEVKTRSKVGLVLAGITGGAAVVLSVIAAPFVAPALRKICLPYVPATDIQVGNVLRALTGRSGYLVDLGSGDGRIVIAAAKNMGLHGVGVELNPWLVWYSRMRALRSGVRPLTSFVTKDLWTIKFQQYNNICIFGVEEMMADLECKLAKELKSDGRVIACRFPLPSWEPISVYGEGIDRVWLYKRPDELARNISSASG</sequence>
<keyword evidence="4" id="KW-0949">S-adenosyl-L-methionine</keyword>
<evidence type="ECO:0000256" key="2">
    <source>
        <dbReference type="ARBA" id="ARBA00022603"/>
    </source>
</evidence>
<keyword evidence="5" id="KW-0472">Membrane</keyword>
<dbReference type="Proteomes" id="UP001497623">
    <property type="component" value="Unassembled WGS sequence"/>
</dbReference>
<evidence type="ECO:0000256" key="1">
    <source>
        <dbReference type="ARBA" id="ARBA00010633"/>
    </source>
</evidence>
<dbReference type="PANTHER" id="PTHR13610:SF9">
    <property type="entry name" value="FI06469P"/>
    <property type="match status" value="1"/>
</dbReference>
<dbReference type="SUPFAM" id="SSF53335">
    <property type="entry name" value="S-adenosyl-L-methionine-dependent methyltransferases"/>
    <property type="match status" value="1"/>
</dbReference>
<gene>
    <name evidence="6" type="ORF">MNOR_LOCUS38686</name>
</gene>
<feature type="transmembrane region" description="Helical" evidence="5">
    <location>
        <begin position="20"/>
        <end position="41"/>
    </location>
</feature>
<dbReference type="GO" id="GO:0016279">
    <property type="term" value="F:protein-lysine N-methyltransferase activity"/>
    <property type="evidence" value="ECO:0007669"/>
    <property type="project" value="InterPro"/>
</dbReference>
<keyword evidence="7" id="KW-1185">Reference proteome</keyword>
<dbReference type="AlphaFoldDB" id="A0AAV2SNS3"/>
<evidence type="ECO:0000256" key="4">
    <source>
        <dbReference type="ARBA" id="ARBA00022691"/>
    </source>
</evidence>
<accession>A0AAV2SNS3</accession>
<proteinExistence type="inferred from homology"/>
<dbReference type="InterPro" id="IPR029063">
    <property type="entry name" value="SAM-dependent_MTases_sf"/>
</dbReference>
<keyword evidence="2" id="KW-0489">Methyltransferase</keyword>
<keyword evidence="5" id="KW-0812">Transmembrane</keyword>
<organism evidence="6 7">
    <name type="scientific">Meganyctiphanes norvegica</name>
    <name type="common">Northern krill</name>
    <name type="synonym">Thysanopoda norvegica</name>
    <dbReference type="NCBI Taxonomy" id="48144"/>
    <lineage>
        <taxon>Eukaryota</taxon>
        <taxon>Metazoa</taxon>
        <taxon>Ecdysozoa</taxon>
        <taxon>Arthropoda</taxon>
        <taxon>Crustacea</taxon>
        <taxon>Multicrustacea</taxon>
        <taxon>Malacostraca</taxon>
        <taxon>Eumalacostraca</taxon>
        <taxon>Eucarida</taxon>
        <taxon>Euphausiacea</taxon>
        <taxon>Euphausiidae</taxon>
        <taxon>Meganyctiphanes</taxon>
    </lineage>
</organism>
<dbReference type="GO" id="GO:1905706">
    <property type="term" value="P:regulation of mitochondrial ATP synthesis coupled proton transport"/>
    <property type="evidence" value="ECO:0007669"/>
    <property type="project" value="TreeGrafter"/>
</dbReference>
<keyword evidence="3" id="KW-0808">Transferase</keyword>
<feature type="non-terminal residue" evidence="6">
    <location>
        <position position="1"/>
    </location>
</feature>
<comment type="similarity">
    <text evidence="1">Belongs to the ANT/ATPSC lysine N-methyltransferase family.</text>
</comment>
<evidence type="ECO:0000313" key="6">
    <source>
        <dbReference type="EMBL" id="CAL4215114.1"/>
    </source>
</evidence>
<evidence type="ECO:0000256" key="5">
    <source>
        <dbReference type="SAM" id="Phobius"/>
    </source>
</evidence>
<name>A0AAV2SNS3_MEGNR</name>
<dbReference type="InterPro" id="IPR026170">
    <property type="entry name" value="FAM173A/B"/>
</dbReference>
<evidence type="ECO:0000256" key="3">
    <source>
        <dbReference type="ARBA" id="ARBA00022679"/>
    </source>
</evidence>
<dbReference type="GO" id="GO:0005739">
    <property type="term" value="C:mitochondrion"/>
    <property type="evidence" value="ECO:0007669"/>
    <property type="project" value="TreeGrafter"/>
</dbReference>
<reference evidence="6 7" key="1">
    <citation type="submission" date="2024-05" db="EMBL/GenBank/DDBJ databases">
        <authorList>
            <person name="Wallberg A."/>
        </authorList>
    </citation>
    <scope>NUCLEOTIDE SEQUENCE [LARGE SCALE GENOMIC DNA]</scope>
</reference>
<dbReference type="GO" id="GO:0032259">
    <property type="term" value="P:methylation"/>
    <property type="evidence" value="ECO:0007669"/>
    <property type="project" value="UniProtKB-KW"/>
</dbReference>
<evidence type="ECO:0000313" key="7">
    <source>
        <dbReference type="Proteomes" id="UP001497623"/>
    </source>
</evidence>
<comment type="caution">
    <text evidence="6">The sequence shown here is derived from an EMBL/GenBank/DDBJ whole genome shotgun (WGS) entry which is preliminary data.</text>
</comment>
<evidence type="ECO:0008006" key="8">
    <source>
        <dbReference type="Google" id="ProtNLM"/>
    </source>
</evidence>
<dbReference type="EMBL" id="CAXKWB010090674">
    <property type="protein sequence ID" value="CAL4215114.1"/>
    <property type="molecule type" value="Genomic_DNA"/>
</dbReference>